<evidence type="ECO:0000256" key="3">
    <source>
        <dbReference type="ARBA" id="ARBA00022723"/>
    </source>
</evidence>
<keyword evidence="11" id="KW-1185">Reference proteome</keyword>
<keyword evidence="5 8" id="KW-0460">Magnesium</keyword>
<dbReference type="CDD" id="cd02503">
    <property type="entry name" value="MobA"/>
    <property type="match status" value="1"/>
</dbReference>
<comment type="caution">
    <text evidence="8">Lacks conserved residue(s) required for the propagation of feature annotation.</text>
</comment>
<comment type="domain">
    <text evidence="8">The N-terminal domain determines nucleotide recognition and specific binding, while the C-terminal domain determines the specific binding to the target protein.</text>
</comment>
<dbReference type="Pfam" id="PF12804">
    <property type="entry name" value="NTP_transf_3"/>
    <property type="match status" value="1"/>
</dbReference>
<sequence length="202" mass="21933">MTGIVLAGGKSSRMGVNKALIEFGGRRLIEATVDRLRALFPEVLIIANDPPRYAYLGVKVIPDLIPDSGSLGGIYTGLSAASHHTGFFVACDMPFLNADLITLLVREAEGWDVVVPRVNGELQPLHAVYAKSCLPLIKESIDASVLKIARFFAKAKVKIIEEPALRAVDPHLLGFMNVNTPLELEQAEAVRRQCSLQRSADS</sequence>
<accession>A0A564ZLB4</accession>
<keyword evidence="2 8" id="KW-0808">Transferase</keyword>
<comment type="catalytic activity">
    <reaction evidence="8">
        <text>Mo-molybdopterin + GTP + H(+) = Mo-molybdopterin guanine dinucleotide + diphosphate</text>
        <dbReference type="Rhea" id="RHEA:34243"/>
        <dbReference type="ChEBI" id="CHEBI:15378"/>
        <dbReference type="ChEBI" id="CHEBI:33019"/>
        <dbReference type="ChEBI" id="CHEBI:37565"/>
        <dbReference type="ChEBI" id="CHEBI:71302"/>
        <dbReference type="ChEBI" id="CHEBI:71310"/>
        <dbReference type="EC" id="2.7.7.77"/>
    </reaction>
</comment>
<dbReference type="Proteomes" id="UP000334340">
    <property type="component" value="Unassembled WGS sequence"/>
</dbReference>
<dbReference type="SUPFAM" id="SSF53448">
    <property type="entry name" value="Nucleotide-diphospho-sugar transferases"/>
    <property type="match status" value="1"/>
</dbReference>
<dbReference type="InterPro" id="IPR025877">
    <property type="entry name" value="MobA-like_NTP_Trfase"/>
</dbReference>
<evidence type="ECO:0000256" key="6">
    <source>
        <dbReference type="ARBA" id="ARBA00023134"/>
    </source>
</evidence>
<evidence type="ECO:0000313" key="11">
    <source>
        <dbReference type="Proteomes" id="UP000334340"/>
    </source>
</evidence>
<dbReference type="PANTHER" id="PTHR19136">
    <property type="entry name" value="MOLYBDENUM COFACTOR GUANYLYLTRANSFERASE"/>
    <property type="match status" value="1"/>
</dbReference>
<dbReference type="GO" id="GO:0005525">
    <property type="term" value="F:GTP binding"/>
    <property type="evidence" value="ECO:0007669"/>
    <property type="project" value="UniProtKB-UniRule"/>
</dbReference>
<evidence type="ECO:0000256" key="5">
    <source>
        <dbReference type="ARBA" id="ARBA00022842"/>
    </source>
</evidence>
<keyword evidence="6 8" id="KW-0342">GTP-binding</keyword>
<dbReference type="HAMAP" id="MF_00316">
    <property type="entry name" value="MobA"/>
    <property type="match status" value="1"/>
</dbReference>
<keyword evidence="10" id="KW-0548">Nucleotidyltransferase</keyword>
<evidence type="ECO:0000259" key="9">
    <source>
        <dbReference type="Pfam" id="PF12804"/>
    </source>
</evidence>
<organism evidence="10 11">
    <name type="scientific">Candidatus Methylomirabilis lanthanidiphila</name>
    <dbReference type="NCBI Taxonomy" id="2211376"/>
    <lineage>
        <taxon>Bacteria</taxon>
        <taxon>Candidatus Methylomirabilota</taxon>
        <taxon>Candidatus Methylomirabilia</taxon>
        <taxon>Candidatus Methylomirabilales</taxon>
        <taxon>Candidatus Methylomirabilaceae</taxon>
        <taxon>Candidatus Methylomirabilis</taxon>
    </lineage>
</organism>
<dbReference type="GO" id="GO:0005737">
    <property type="term" value="C:cytoplasm"/>
    <property type="evidence" value="ECO:0007669"/>
    <property type="project" value="UniProtKB-SubCell"/>
</dbReference>
<protein>
    <recommendedName>
        <fullName evidence="8">Probable molybdenum cofactor guanylyltransferase</fullName>
        <shortName evidence="8">MoCo guanylyltransferase</shortName>
        <ecNumber evidence="8">2.7.7.77</ecNumber>
    </recommendedName>
    <alternativeName>
        <fullName evidence="8">GTP:molybdopterin guanylyltransferase</fullName>
    </alternativeName>
    <alternativeName>
        <fullName evidence="8">Mo-MPT guanylyltransferase</fullName>
    </alternativeName>
    <alternativeName>
        <fullName evidence="8">Molybdopterin guanylyltransferase</fullName>
    </alternativeName>
    <alternativeName>
        <fullName evidence="8">Molybdopterin-guanine dinucleotide synthase</fullName>
        <shortName evidence="8">MGD synthase</shortName>
    </alternativeName>
</protein>
<evidence type="ECO:0000256" key="8">
    <source>
        <dbReference type="HAMAP-Rule" id="MF_00316"/>
    </source>
</evidence>
<keyword evidence="7 8" id="KW-0501">Molybdenum cofactor biosynthesis</keyword>
<keyword evidence="3 8" id="KW-0479">Metal-binding</keyword>
<feature type="binding site" evidence="8">
    <location>
        <begin position="6"/>
        <end position="8"/>
    </location>
    <ligand>
        <name>GTP</name>
        <dbReference type="ChEBI" id="CHEBI:37565"/>
    </ligand>
</feature>
<dbReference type="PANTHER" id="PTHR19136:SF81">
    <property type="entry name" value="MOLYBDENUM COFACTOR GUANYLYLTRANSFERASE"/>
    <property type="match status" value="1"/>
</dbReference>
<feature type="binding site" evidence="8">
    <location>
        <position position="63"/>
    </location>
    <ligand>
        <name>GTP</name>
        <dbReference type="ChEBI" id="CHEBI:37565"/>
    </ligand>
</feature>
<dbReference type="GO" id="GO:0046872">
    <property type="term" value="F:metal ion binding"/>
    <property type="evidence" value="ECO:0007669"/>
    <property type="project" value="UniProtKB-KW"/>
</dbReference>
<evidence type="ECO:0000256" key="7">
    <source>
        <dbReference type="ARBA" id="ARBA00023150"/>
    </source>
</evidence>
<dbReference type="Gene3D" id="3.90.550.10">
    <property type="entry name" value="Spore Coat Polysaccharide Biosynthesis Protein SpsA, Chain A"/>
    <property type="match status" value="1"/>
</dbReference>
<gene>
    <name evidence="8 10" type="primary">mobA</name>
    <name evidence="10" type="ORF">MELA_01826</name>
</gene>
<keyword evidence="4 8" id="KW-0547">Nucleotide-binding</keyword>
<feature type="domain" description="MobA-like NTP transferase" evidence="9">
    <location>
        <begin position="3"/>
        <end position="141"/>
    </location>
</feature>
<evidence type="ECO:0000313" key="10">
    <source>
        <dbReference type="EMBL" id="VUZ85442.1"/>
    </source>
</evidence>
<comment type="similarity">
    <text evidence="8">Belongs to the MobA family.</text>
</comment>
<feature type="binding site" evidence="8">
    <location>
        <position position="92"/>
    </location>
    <ligand>
        <name>GTP</name>
        <dbReference type="ChEBI" id="CHEBI:37565"/>
    </ligand>
</feature>
<dbReference type="InterPro" id="IPR013482">
    <property type="entry name" value="Molybde_CF_guanTrfase"/>
</dbReference>
<reference evidence="10 11" key="1">
    <citation type="submission" date="2019-07" db="EMBL/GenBank/DDBJ databases">
        <authorList>
            <person name="Cremers G."/>
        </authorList>
    </citation>
    <scope>NUCLEOTIDE SEQUENCE [LARGE SCALE GENOMIC DNA]</scope>
</reference>
<feature type="binding site" evidence="8">
    <location>
        <position position="92"/>
    </location>
    <ligand>
        <name>Mg(2+)</name>
        <dbReference type="ChEBI" id="CHEBI:18420"/>
    </ligand>
</feature>
<evidence type="ECO:0000256" key="1">
    <source>
        <dbReference type="ARBA" id="ARBA00022490"/>
    </source>
</evidence>
<evidence type="ECO:0000256" key="2">
    <source>
        <dbReference type="ARBA" id="ARBA00022679"/>
    </source>
</evidence>
<dbReference type="EMBL" id="CABIKM010000026">
    <property type="protein sequence ID" value="VUZ85442.1"/>
    <property type="molecule type" value="Genomic_DNA"/>
</dbReference>
<feature type="binding site" evidence="8">
    <location>
        <position position="18"/>
    </location>
    <ligand>
        <name>GTP</name>
        <dbReference type="ChEBI" id="CHEBI:37565"/>
    </ligand>
</feature>
<dbReference type="AlphaFoldDB" id="A0A564ZLB4"/>
<proteinExistence type="inferred from homology"/>
<comment type="cofactor">
    <cofactor evidence="8">
        <name>Mg(2+)</name>
        <dbReference type="ChEBI" id="CHEBI:18420"/>
    </cofactor>
</comment>
<dbReference type="GO" id="GO:0061603">
    <property type="term" value="F:molybdenum cofactor guanylyltransferase activity"/>
    <property type="evidence" value="ECO:0007669"/>
    <property type="project" value="UniProtKB-EC"/>
</dbReference>
<dbReference type="GO" id="GO:0006777">
    <property type="term" value="P:Mo-molybdopterin cofactor biosynthetic process"/>
    <property type="evidence" value="ECO:0007669"/>
    <property type="project" value="UniProtKB-KW"/>
</dbReference>
<comment type="subcellular location">
    <subcellularLocation>
        <location evidence="8">Cytoplasm</location>
    </subcellularLocation>
</comment>
<name>A0A564ZLB4_9BACT</name>
<dbReference type="EC" id="2.7.7.77" evidence="8"/>
<comment type="function">
    <text evidence="8">Transfers a GMP moiety from GTP to Mo-molybdopterin (Mo-MPT) cofactor (Moco or molybdenum cofactor) to form Mo-molybdopterin guanine dinucleotide (Mo-MGD) cofactor.</text>
</comment>
<keyword evidence="1 8" id="KW-0963">Cytoplasm</keyword>
<evidence type="ECO:0000256" key="4">
    <source>
        <dbReference type="ARBA" id="ARBA00022741"/>
    </source>
</evidence>
<dbReference type="InterPro" id="IPR029044">
    <property type="entry name" value="Nucleotide-diphossugar_trans"/>
</dbReference>